<protein>
    <submittedName>
        <fullName evidence="2">Helix-turn-helix transcriptional regulator</fullName>
    </submittedName>
</protein>
<comment type="caution">
    <text evidence="2">The sequence shown here is derived from an EMBL/GenBank/DDBJ whole genome shotgun (WGS) entry which is preliminary data.</text>
</comment>
<dbReference type="SMART" id="SM00421">
    <property type="entry name" value="HTH_LUXR"/>
    <property type="match status" value="1"/>
</dbReference>
<accession>A0A5C8PLX9</accession>
<dbReference type="EMBL" id="VDUZ01000018">
    <property type="protein sequence ID" value="TXL74465.1"/>
    <property type="molecule type" value="Genomic_DNA"/>
</dbReference>
<proteinExistence type="predicted"/>
<gene>
    <name evidence="2" type="ORF">FHP25_17030</name>
</gene>
<dbReference type="AlphaFoldDB" id="A0A5C8PLX9"/>
<dbReference type="GO" id="GO:0003677">
    <property type="term" value="F:DNA binding"/>
    <property type="evidence" value="ECO:0007669"/>
    <property type="project" value="InterPro"/>
</dbReference>
<dbReference type="InterPro" id="IPR000792">
    <property type="entry name" value="Tscrpt_reg_LuxR_C"/>
</dbReference>
<dbReference type="PRINTS" id="PR00038">
    <property type="entry name" value="HTHLUXR"/>
</dbReference>
<keyword evidence="3" id="KW-1185">Reference proteome</keyword>
<reference evidence="2 3" key="1">
    <citation type="submission" date="2019-06" db="EMBL/GenBank/DDBJ databases">
        <title>New taxonomy in bacterial strain CC-CFT640, isolated from vineyard.</title>
        <authorList>
            <person name="Lin S.-Y."/>
            <person name="Tsai C.-F."/>
            <person name="Young C.-C."/>
        </authorList>
    </citation>
    <scope>NUCLEOTIDE SEQUENCE [LARGE SCALE GENOMIC DNA]</scope>
    <source>
        <strain evidence="2 3">CC-CFT640</strain>
    </source>
</reference>
<evidence type="ECO:0000313" key="2">
    <source>
        <dbReference type="EMBL" id="TXL74465.1"/>
    </source>
</evidence>
<dbReference type="Pfam" id="PF00196">
    <property type="entry name" value="GerE"/>
    <property type="match status" value="1"/>
</dbReference>
<sequence>MTGEPSPGIMVVGGSHRHGWTAVGPGVTGSSSPGRHDVLDIIGLIQDAALDPTAWPHVVAGMMRQFDGIAGVLVINSADADNGCSMVQHGVVPEFQKRYFDYFARLDPVFAAHSRLEVGRPICLSPFAPGGLFTDGEFYSDWFAAQGFYDGLGAVVYSHGERRLWLSVARPENGLALDHVEGFARLLPFVTRALRVAERLGTLTDRQAALHDTLAAATHGVMLVDRQHRPVFVNPAAEALLRRGQPLRVRSGRLVACDVAVDTALQIALAAGRVCDLAVPRHGQRPLLLSVVPVGRRAADGAGLDASVAAMIVASDPDMRPWPRLEGFARLYGLTAAEAKVLAALLDGDGLEQAADRLGVGRATVKTHLNRILGKTSCLRQNELIRLIARTLPSLREQ</sequence>
<dbReference type="Gene3D" id="1.10.10.10">
    <property type="entry name" value="Winged helix-like DNA-binding domain superfamily/Winged helix DNA-binding domain"/>
    <property type="match status" value="1"/>
</dbReference>
<evidence type="ECO:0000313" key="3">
    <source>
        <dbReference type="Proteomes" id="UP000321638"/>
    </source>
</evidence>
<dbReference type="Gene3D" id="3.30.450.20">
    <property type="entry name" value="PAS domain"/>
    <property type="match status" value="1"/>
</dbReference>
<dbReference type="InterPro" id="IPR036388">
    <property type="entry name" value="WH-like_DNA-bd_sf"/>
</dbReference>
<dbReference type="Proteomes" id="UP000321638">
    <property type="component" value="Unassembled WGS sequence"/>
</dbReference>
<organism evidence="2 3">
    <name type="scientific">Vineibacter terrae</name>
    <dbReference type="NCBI Taxonomy" id="2586908"/>
    <lineage>
        <taxon>Bacteria</taxon>
        <taxon>Pseudomonadati</taxon>
        <taxon>Pseudomonadota</taxon>
        <taxon>Alphaproteobacteria</taxon>
        <taxon>Hyphomicrobiales</taxon>
        <taxon>Vineibacter</taxon>
    </lineage>
</organism>
<evidence type="ECO:0000259" key="1">
    <source>
        <dbReference type="SMART" id="SM00421"/>
    </source>
</evidence>
<dbReference type="SUPFAM" id="SSF46894">
    <property type="entry name" value="C-terminal effector domain of the bipartite response regulators"/>
    <property type="match status" value="1"/>
</dbReference>
<dbReference type="InterPro" id="IPR016032">
    <property type="entry name" value="Sig_transdc_resp-reg_C-effctor"/>
</dbReference>
<feature type="domain" description="HTH luxR-type" evidence="1">
    <location>
        <begin position="331"/>
        <end position="388"/>
    </location>
</feature>
<dbReference type="OrthoDB" id="5497412at2"/>
<name>A0A5C8PLX9_9HYPH</name>
<dbReference type="GO" id="GO:0006355">
    <property type="term" value="P:regulation of DNA-templated transcription"/>
    <property type="evidence" value="ECO:0007669"/>
    <property type="project" value="InterPro"/>
</dbReference>